<evidence type="ECO:0000256" key="14">
    <source>
        <dbReference type="ARBA" id="ARBA00023209"/>
    </source>
</evidence>
<dbReference type="PANTHER" id="PTHR21054">
    <property type="entry name" value="ZINC METALLOPROTEINASE-RELATED"/>
    <property type="match status" value="1"/>
</dbReference>
<dbReference type="PROSITE" id="PS00379">
    <property type="entry name" value="CDP_ALCOHOL_P_TRANSF"/>
    <property type="match status" value="1"/>
</dbReference>
<evidence type="ECO:0000256" key="5">
    <source>
        <dbReference type="ARBA" id="ARBA00013174"/>
    </source>
</evidence>
<feature type="transmembrane region" description="Helical" evidence="20">
    <location>
        <begin position="929"/>
        <end position="949"/>
    </location>
</feature>
<comment type="caution">
    <text evidence="22">The sequence shown here is derived from an EMBL/GenBank/DDBJ whole genome shotgun (WGS) entry which is preliminary data.</text>
</comment>
<keyword evidence="12" id="KW-0443">Lipid metabolism</keyword>
<keyword evidence="22" id="KW-0645">Protease</keyword>
<keyword evidence="9 20" id="KW-0812">Transmembrane</keyword>
<evidence type="ECO:0000256" key="6">
    <source>
        <dbReference type="ARBA" id="ARBA00017171"/>
    </source>
</evidence>
<evidence type="ECO:0000256" key="12">
    <source>
        <dbReference type="ARBA" id="ARBA00023098"/>
    </source>
</evidence>
<accession>A0A167IX27</accession>
<dbReference type="EC" id="2.7.8.8" evidence="5"/>
<dbReference type="NCBIfam" id="TIGR00473">
    <property type="entry name" value="pssA"/>
    <property type="match status" value="1"/>
</dbReference>
<evidence type="ECO:0000256" key="16">
    <source>
        <dbReference type="ARBA" id="ARBA00032361"/>
    </source>
</evidence>
<evidence type="ECO:0000256" key="11">
    <source>
        <dbReference type="ARBA" id="ARBA00022989"/>
    </source>
</evidence>
<dbReference type="InterPro" id="IPR048254">
    <property type="entry name" value="CDP_ALCOHOL_P_TRANSF_CS"/>
</dbReference>
<dbReference type="InterPro" id="IPR043130">
    <property type="entry name" value="CDP-OH_PTrfase_TM_dom"/>
</dbReference>
<keyword evidence="15" id="KW-1208">Phospholipid metabolism</keyword>
<evidence type="ECO:0000256" key="4">
    <source>
        <dbReference type="ARBA" id="ARBA00010441"/>
    </source>
</evidence>
<keyword evidence="11 20" id="KW-1133">Transmembrane helix</keyword>
<dbReference type="Pfam" id="PF01066">
    <property type="entry name" value="CDP-OH_P_transf"/>
    <property type="match status" value="1"/>
</dbReference>
<feature type="domain" description="Jacalin-type lectin" evidence="21">
    <location>
        <begin position="656"/>
        <end position="742"/>
    </location>
</feature>
<organism evidence="22 23">
    <name type="scientific">Metarhizium rileyi (strain RCEF 4871)</name>
    <name type="common">Nomuraea rileyi</name>
    <dbReference type="NCBI Taxonomy" id="1649241"/>
    <lineage>
        <taxon>Eukaryota</taxon>
        <taxon>Fungi</taxon>
        <taxon>Dikarya</taxon>
        <taxon>Ascomycota</taxon>
        <taxon>Pezizomycotina</taxon>
        <taxon>Sordariomycetes</taxon>
        <taxon>Hypocreomycetidae</taxon>
        <taxon>Hypocreales</taxon>
        <taxon>Clavicipitaceae</taxon>
        <taxon>Metarhizium</taxon>
    </lineage>
</organism>
<dbReference type="GO" id="GO:0006659">
    <property type="term" value="P:phosphatidylserine biosynthetic process"/>
    <property type="evidence" value="ECO:0007669"/>
    <property type="project" value="UniProtKB-ARBA"/>
</dbReference>
<evidence type="ECO:0000256" key="9">
    <source>
        <dbReference type="ARBA" id="ARBA00022692"/>
    </source>
</evidence>
<dbReference type="Proteomes" id="UP000243498">
    <property type="component" value="Unassembled WGS sequence"/>
</dbReference>
<dbReference type="GO" id="GO:0005789">
    <property type="term" value="C:endoplasmic reticulum membrane"/>
    <property type="evidence" value="ECO:0007669"/>
    <property type="project" value="UniProtKB-SubCell"/>
</dbReference>
<reference evidence="22 23" key="1">
    <citation type="journal article" date="2016" name="Genome Biol. Evol.">
        <title>Divergent and convergent evolution of fungal pathogenicity.</title>
        <authorList>
            <person name="Shang Y."/>
            <person name="Xiao G."/>
            <person name="Zheng P."/>
            <person name="Cen K."/>
            <person name="Zhan S."/>
            <person name="Wang C."/>
        </authorList>
    </citation>
    <scope>NUCLEOTIDE SEQUENCE [LARGE SCALE GENOMIC DNA]</scope>
    <source>
        <strain evidence="22 23">RCEF 4871</strain>
    </source>
</reference>
<dbReference type="GO" id="GO:0003882">
    <property type="term" value="F:CDP-diacylglycerol-serine O-phosphatidyltransferase activity"/>
    <property type="evidence" value="ECO:0007669"/>
    <property type="project" value="UniProtKB-EC"/>
</dbReference>
<feature type="compositionally biased region" description="Polar residues" evidence="19">
    <location>
        <begin position="16"/>
        <end position="28"/>
    </location>
</feature>
<keyword evidence="7" id="KW-0444">Lipid biosynthesis</keyword>
<keyword evidence="22" id="KW-0482">Metalloprotease</keyword>
<evidence type="ECO:0000256" key="15">
    <source>
        <dbReference type="ARBA" id="ARBA00023264"/>
    </source>
</evidence>
<dbReference type="SUPFAM" id="SSF51101">
    <property type="entry name" value="Mannose-binding lectins"/>
    <property type="match status" value="1"/>
</dbReference>
<evidence type="ECO:0000313" key="23">
    <source>
        <dbReference type="Proteomes" id="UP000243498"/>
    </source>
</evidence>
<comment type="pathway">
    <text evidence="17">Phospholipid metabolism; phosphatidylethanolamine biosynthesis; phosphatidylethanolamine from CDP-diacylglycerol: step 1/2.</text>
</comment>
<dbReference type="FunFam" id="1.20.120.1760:FF:000022">
    <property type="entry name" value="CDP-diacylglycerol--serine O-phosphatidyltransferase"/>
    <property type="match status" value="1"/>
</dbReference>
<dbReference type="Pfam" id="PF12044">
    <property type="entry name" value="Metallopep"/>
    <property type="match status" value="1"/>
</dbReference>
<dbReference type="AlphaFoldDB" id="A0A167IX27"/>
<gene>
    <name evidence="22" type="ORF">NOR_01475</name>
</gene>
<dbReference type="InterPro" id="IPR021917">
    <property type="entry name" value="Unchr_Zn-peptidase-like"/>
</dbReference>
<evidence type="ECO:0000256" key="20">
    <source>
        <dbReference type="SAM" id="Phobius"/>
    </source>
</evidence>
<feature type="transmembrane region" description="Helical" evidence="20">
    <location>
        <begin position="961"/>
        <end position="978"/>
    </location>
</feature>
<keyword evidence="22" id="KW-0378">Hydrolase</keyword>
<dbReference type="InterPro" id="IPR004533">
    <property type="entry name" value="CDP-diaglyc--ser_O-PTrfase"/>
</dbReference>
<name>A0A167IX27_METRR</name>
<comment type="pathway">
    <text evidence="3">Lipid metabolism.</text>
</comment>
<dbReference type="InterPro" id="IPR000462">
    <property type="entry name" value="CDP-OH_P_trans"/>
</dbReference>
<keyword evidence="8 18" id="KW-0808">Transferase</keyword>
<evidence type="ECO:0000256" key="3">
    <source>
        <dbReference type="ARBA" id="ARBA00005189"/>
    </source>
</evidence>
<keyword evidence="23" id="KW-1185">Reference proteome</keyword>
<feature type="compositionally biased region" description="Polar residues" evidence="19">
    <location>
        <begin position="82"/>
        <end position="93"/>
    </location>
</feature>
<evidence type="ECO:0000259" key="21">
    <source>
        <dbReference type="Pfam" id="PF01419"/>
    </source>
</evidence>
<comment type="similarity">
    <text evidence="4 18">Belongs to the CDP-alcohol phosphatidyltransferase class-I family.</text>
</comment>
<protein>
    <recommendedName>
        <fullName evidence="6">CDP-diacylglycerol--serine O-phosphatidyltransferase</fullName>
        <ecNumber evidence="5">2.7.8.8</ecNumber>
    </recommendedName>
    <alternativeName>
        <fullName evidence="16">Phosphatidylserine synthase</fullName>
    </alternativeName>
</protein>
<evidence type="ECO:0000256" key="13">
    <source>
        <dbReference type="ARBA" id="ARBA00023136"/>
    </source>
</evidence>
<dbReference type="GO" id="GO:0008237">
    <property type="term" value="F:metallopeptidase activity"/>
    <property type="evidence" value="ECO:0007669"/>
    <property type="project" value="UniProtKB-KW"/>
</dbReference>
<evidence type="ECO:0000313" key="22">
    <source>
        <dbReference type="EMBL" id="OAA49552.1"/>
    </source>
</evidence>
<dbReference type="Pfam" id="PF01419">
    <property type="entry name" value="Jacalin"/>
    <property type="match status" value="1"/>
</dbReference>
<keyword evidence="13 20" id="KW-0472">Membrane</keyword>
<feature type="region of interest" description="Disordered" evidence="19">
    <location>
        <begin position="1"/>
        <end position="100"/>
    </location>
</feature>
<evidence type="ECO:0000256" key="8">
    <source>
        <dbReference type="ARBA" id="ARBA00022679"/>
    </source>
</evidence>
<evidence type="ECO:0000256" key="19">
    <source>
        <dbReference type="SAM" id="MobiDB-lite"/>
    </source>
</evidence>
<dbReference type="Gene3D" id="2.100.10.30">
    <property type="entry name" value="Jacalin-like lectin domain"/>
    <property type="match status" value="1"/>
</dbReference>
<proteinExistence type="inferred from homology"/>
<keyword evidence="10" id="KW-0256">Endoplasmic reticulum</keyword>
<evidence type="ECO:0000256" key="1">
    <source>
        <dbReference type="ARBA" id="ARBA00000287"/>
    </source>
</evidence>
<dbReference type="PANTHER" id="PTHR21054:SF2">
    <property type="entry name" value="MIP04191P"/>
    <property type="match status" value="1"/>
</dbReference>
<dbReference type="OMA" id="HVIRGHA"/>
<dbReference type="Gene3D" id="1.20.120.1760">
    <property type="match status" value="1"/>
</dbReference>
<dbReference type="OrthoDB" id="74460at2759"/>
<evidence type="ECO:0000256" key="10">
    <source>
        <dbReference type="ARBA" id="ARBA00022824"/>
    </source>
</evidence>
<sequence>MAPAFLKELRRRSRASFRTDNSTDASSDGATSQGTSPSSGSVTPPSLAHQSDTALDLQIKKTDTSQQSQAQMTQTTKPMISPGNNTSRHSVSGMSGLGAPPSNGRCSVPLSQYAPRVHNISENSWVYQKVLLLHGTIGESGQHSIDGNVVISRYDDSFPAISWPVCESHFKALVYLQPGPNKFRLDFSSPKLANSSSSNPIHASYLTLHMIPPMNAPPLQLAMIVAKDSPQTFDATPARVEKEGNGLDVAVRKFRMAAYLWQAFTAEQMWRHKLGRRVFRYEEEWTLGTANYRDRENGTMRSEARIHIIRSDKTVAEILDLNKAQQFDKATDKNALFDMAADAVKDYFKPLSGQKNYVSVMFLDAHWDAQEHVIRGHAALGGNAGDLQLAIFGSHCLQSYPSSFEEVVPAFTDCTPTDTRYVASDCNEAGSSWEAVNIGIGAHLHETGHLFGCPHQESGIMQRDYVVLNRSFVPREAFSTRTKSKGGLVQQGDECGWHRLDCLRFRAHPTFRLPNDAPLNLDNSVQAFAIEGGTVLAMAATGISFVEVLGEGDDVCHTWLEYTTENGPVQRQLALSEQDLRARLPEAKRKGRISISIKSHGGGSLDITDFKAFTSKSSMVKLGNGKVASRSQILGKSNLEGSEPHEVVFTSVTQQDRVMSRVVAYHGSALDGLEFIYDDNTSQLFGKKGGKTGGDVFEFDVRRGEYLSGLLVRAGFWIDGVQILTSLGRKSPVFGKAHGGSAQVRCDLVALGMAHVGSAVTAEPSAMNGDGIPTSFLQSRPLLEPPCKVSSLIIMSRPHPPPPPPPPPTDLQSFLVPSQPPKFCKQQPKALLRSFLKLLLSTPFSSLVPIGITKIHPFGLNVKHCTSRAPGSEKGPRKTMSKRISVASSSVNGVMGKTGVSDNQPAIDKQKTLLSADVGHLSLVRAMHLADLITLMNGFCGVMSIFSSLRYCLGDPNSFDNVWLALLFLPFGLFFDFLDGRVARWRNKSSLMGQELDSLADLISFGVAPATVAFTIGFRSTLDTIGLVFFVLCGLTRLARFNVTVSVLPKDATGKSKFFEGTPIPTSLFLDGLMAYWVYCGWVLDNVPLGTWLEHSALEFHPAVLLFMLHGCLMTSKTIRIPKP</sequence>
<evidence type="ECO:0000256" key="17">
    <source>
        <dbReference type="ARBA" id="ARBA00060701"/>
    </source>
</evidence>
<evidence type="ECO:0000256" key="7">
    <source>
        <dbReference type="ARBA" id="ARBA00022516"/>
    </source>
</evidence>
<keyword evidence="14" id="KW-0594">Phospholipid biosynthesis</keyword>
<evidence type="ECO:0000256" key="2">
    <source>
        <dbReference type="ARBA" id="ARBA00004477"/>
    </source>
</evidence>
<comment type="catalytic activity">
    <reaction evidence="1">
        <text>a CDP-1,2-diacyl-sn-glycerol + L-serine = a 1,2-diacyl-sn-glycero-3-phospho-L-serine + CMP + H(+)</text>
        <dbReference type="Rhea" id="RHEA:16913"/>
        <dbReference type="ChEBI" id="CHEBI:15378"/>
        <dbReference type="ChEBI" id="CHEBI:33384"/>
        <dbReference type="ChEBI" id="CHEBI:57262"/>
        <dbReference type="ChEBI" id="CHEBI:58332"/>
        <dbReference type="ChEBI" id="CHEBI:60377"/>
        <dbReference type="EC" id="2.7.8.8"/>
    </reaction>
</comment>
<evidence type="ECO:0000256" key="18">
    <source>
        <dbReference type="RuleBase" id="RU003750"/>
    </source>
</evidence>
<feature type="compositionally biased region" description="Low complexity" evidence="19">
    <location>
        <begin position="29"/>
        <end position="46"/>
    </location>
</feature>
<dbReference type="InterPro" id="IPR001229">
    <property type="entry name" value="Jacalin-like_lectin_dom"/>
</dbReference>
<feature type="compositionally biased region" description="Low complexity" evidence="19">
    <location>
        <begin position="64"/>
        <end position="76"/>
    </location>
</feature>
<dbReference type="InterPro" id="IPR053002">
    <property type="entry name" value="Metalloproteinase_M10B"/>
</dbReference>
<dbReference type="InterPro" id="IPR036404">
    <property type="entry name" value="Jacalin-like_lectin_dom_sf"/>
</dbReference>
<comment type="subcellular location">
    <subcellularLocation>
        <location evidence="2">Endoplasmic reticulum membrane</location>
        <topology evidence="2">Multi-pass membrane protein</topology>
    </subcellularLocation>
</comment>
<dbReference type="EMBL" id="AZHC01000003">
    <property type="protein sequence ID" value="OAA49552.1"/>
    <property type="molecule type" value="Genomic_DNA"/>
</dbReference>